<keyword evidence="1" id="KW-0812">Transmembrane</keyword>
<protein>
    <submittedName>
        <fullName evidence="2">Uncharacterized protein</fullName>
    </submittedName>
</protein>
<gene>
    <name evidence="2" type="ORF">FD29_GL001466</name>
</gene>
<accession>A0A0R1QDJ6</accession>
<dbReference type="OrthoDB" id="2298129at2"/>
<keyword evidence="3" id="KW-1185">Reference proteome</keyword>
<feature type="transmembrane region" description="Helical" evidence="1">
    <location>
        <begin position="31"/>
        <end position="48"/>
    </location>
</feature>
<feature type="transmembrane region" description="Helical" evidence="1">
    <location>
        <begin position="83"/>
        <end position="101"/>
    </location>
</feature>
<dbReference type="PATRIC" id="fig|1423770.3.peg.1505"/>
<name>A0A0R1QDJ6_9LACO</name>
<reference evidence="2 3" key="1">
    <citation type="journal article" date="2015" name="Genome Announc.">
        <title>Expanding the biotechnology potential of lactobacilli through comparative genomics of 213 strains and associated genera.</title>
        <authorList>
            <person name="Sun Z."/>
            <person name="Harris H.M."/>
            <person name="McCann A."/>
            <person name="Guo C."/>
            <person name="Argimon S."/>
            <person name="Zhang W."/>
            <person name="Yang X."/>
            <person name="Jeffery I.B."/>
            <person name="Cooney J.C."/>
            <person name="Kagawa T.F."/>
            <person name="Liu W."/>
            <person name="Song Y."/>
            <person name="Salvetti E."/>
            <person name="Wrobel A."/>
            <person name="Rasinkangas P."/>
            <person name="Parkhill J."/>
            <person name="Rea M.C."/>
            <person name="O'Sullivan O."/>
            <person name="Ritari J."/>
            <person name="Douillard F.P."/>
            <person name="Paul Ross R."/>
            <person name="Yang R."/>
            <person name="Briner A.E."/>
            <person name="Felis G.E."/>
            <person name="de Vos W.M."/>
            <person name="Barrangou R."/>
            <person name="Klaenhammer T.R."/>
            <person name="Caufield P.W."/>
            <person name="Cui Y."/>
            <person name="Zhang H."/>
            <person name="O'Toole P.W."/>
        </authorList>
    </citation>
    <scope>NUCLEOTIDE SEQUENCE [LARGE SCALE GENOMIC DNA]</scope>
    <source>
        <strain evidence="2 3">DSM 14500</strain>
    </source>
</reference>
<dbReference type="AlphaFoldDB" id="A0A0R1QDJ6"/>
<dbReference type="RefSeq" id="WP_057888768.1">
    <property type="nucleotide sequence ID" value="NZ_AZEZ01000099.1"/>
</dbReference>
<feature type="transmembrane region" description="Helical" evidence="1">
    <location>
        <begin position="107"/>
        <end position="123"/>
    </location>
</feature>
<dbReference type="Proteomes" id="UP000050872">
    <property type="component" value="Unassembled WGS sequence"/>
</dbReference>
<feature type="transmembrane region" description="Helical" evidence="1">
    <location>
        <begin position="54"/>
        <end position="71"/>
    </location>
</feature>
<sequence>MIVNNLLPNLLLLAALVMTCDTRMRLKDAKGITAYVLIAAAFAIKLLTQTWGHNIWLVLFLVVLIQSNSLVQNMVTGFREELGFWPFLGVILIGLIGFRMLYAMVRLLLPLAIVILLIFLVSTKKSSQR</sequence>
<evidence type="ECO:0000256" key="1">
    <source>
        <dbReference type="SAM" id="Phobius"/>
    </source>
</evidence>
<organism evidence="2 3">
    <name type="scientific">Companilactobacillus mindensis DSM 14500</name>
    <dbReference type="NCBI Taxonomy" id="1423770"/>
    <lineage>
        <taxon>Bacteria</taxon>
        <taxon>Bacillati</taxon>
        <taxon>Bacillota</taxon>
        <taxon>Bacilli</taxon>
        <taxon>Lactobacillales</taxon>
        <taxon>Lactobacillaceae</taxon>
        <taxon>Companilactobacillus</taxon>
    </lineage>
</organism>
<keyword evidence="1" id="KW-0472">Membrane</keyword>
<keyword evidence="1" id="KW-1133">Transmembrane helix</keyword>
<dbReference type="EMBL" id="AZEZ01000099">
    <property type="protein sequence ID" value="KRL42816.1"/>
    <property type="molecule type" value="Genomic_DNA"/>
</dbReference>
<dbReference type="STRING" id="1423770.FD29_GL001466"/>
<comment type="caution">
    <text evidence="2">The sequence shown here is derived from an EMBL/GenBank/DDBJ whole genome shotgun (WGS) entry which is preliminary data.</text>
</comment>
<proteinExistence type="predicted"/>
<evidence type="ECO:0000313" key="2">
    <source>
        <dbReference type="EMBL" id="KRL42816.1"/>
    </source>
</evidence>
<evidence type="ECO:0000313" key="3">
    <source>
        <dbReference type="Proteomes" id="UP000050872"/>
    </source>
</evidence>